<dbReference type="InParanoid" id="E9GUB3"/>
<keyword evidence="2" id="KW-1185">Reference proteome</keyword>
<organism evidence="1 2">
    <name type="scientific">Daphnia pulex</name>
    <name type="common">Water flea</name>
    <dbReference type="NCBI Taxonomy" id="6669"/>
    <lineage>
        <taxon>Eukaryota</taxon>
        <taxon>Metazoa</taxon>
        <taxon>Ecdysozoa</taxon>
        <taxon>Arthropoda</taxon>
        <taxon>Crustacea</taxon>
        <taxon>Branchiopoda</taxon>
        <taxon>Diplostraca</taxon>
        <taxon>Cladocera</taxon>
        <taxon>Anomopoda</taxon>
        <taxon>Daphniidae</taxon>
        <taxon>Daphnia</taxon>
    </lineage>
</organism>
<dbReference type="AlphaFoldDB" id="E9GUB3"/>
<protein>
    <submittedName>
        <fullName evidence="1">Uncharacterized protein</fullName>
    </submittedName>
</protein>
<dbReference type="HOGENOM" id="CLU_1994894_0_0_1"/>
<evidence type="ECO:0000313" key="2">
    <source>
        <dbReference type="Proteomes" id="UP000000305"/>
    </source>
</evidence>
<proteinExistence type="predicted"/>
<evidence type="ECO:0000313" key="1">
    <source>
        <dbReference type="EMBL" id="EFX76879.1"/>
    </source>
</evidence>
<dbReference type="Proteomes" id="UP000000305">
    <property type="component" value="Unassembled WGS sequence"/>
</dbReference>
<gene>
    <name evidence="1" type="ORF">DAPPUDRAFT_106706</name>
</gene>
<dbReference type="EMBL" id="GL732566">
    <property type="protein sequence ID" value="EFX76879.1"/>
    <property type="molecule type" value="Genomic_DNA"/>
</dbReference>
<sequence length="125" mass="13848">MANGKQDDPNAVRTKKIEVEYRQTLRRKKNTRTHTLMDCFVRSQNLLTDDVGTHCEATDGTVNISNDLPPSPTNVTPALRIELIAEVVNSEPTSSKRVNTDEHLHLPLASVGTTSMSNGVWGQHQ</sequence>
<reference evidence="1 2" key="1">
    <citation type="journal article" date="2011" name="Science">
        <title>The ecoresponsive genome of Daphnia pulex.</title>
        <authorList>
            <person name="Colbourne J.K."/>
            <person name="Pfrender M.E."/>
            <person name="Gilbert D."/>
            <person name="Thomas W.K."/>
            <person name="Tucker A."/>
            <person name="Oakley T.H."/>
            <person name="Tokishita S."/>
            <person name="Aerts A."/>
            <person name="Arnold G.J."/>
            <person name="Basu M.K."/>
            <person name="Bauer D.J."/>
            <person name="Caceres C.E."/>
            <person name="Carmel L."/>
            <person name="Casola C."/>
            <person name="Choi J.H."/>
            <person name="Detter J.C."/>
            <person name="Dong Q."/>
            <person name="Dusheyko S."/>
            <person name="Eads B.D."/>
            <person name="Frohlich T."/>
            <person name="Geiler-Samerotte K.A."/>
            <person name="Gerlach D."/>
            <person name="Hatcher P."/>
            <person name="Jogdeo S."/>
            <person name="Krijgsveld J."/>
            <person name="Kriventseva E.V."/>
            <person name="Kultz D."/>
            <person name="Laforsch C."/>
            <person name="Lindquist E."/>
            <person name="Lopez J."/>
            <person name="Manak J.R."/>
            <person name="Muller J."/>
            <person name="Pangilinan J."/>
            <person name="Patwardhan R.P."/>
            <person name="Pitluck S."/>
            <person name="Pritham E.J."/>
            <person name="Rechtsteiner A."/>
            <person name="Rho M."/>
            <person name="Rogozin I.B."/>
            <person name="Sakarya O."/>
            <person name="Salamov A."/>
            <person name="Schaack S."/>
            <person name="Shapiro H."/>
            <person name="Shiga Y."/>
            <person name="Skalitzky C."/>
            <person name="Smith Z."/>
            <person name="Souvorov A."/>
            <person name="Sung W."/>
            <person name="Tang Z."/>
            <person name="Tsuchiya D."/>
            <person name="Tu H."/>
            <person name="Vos H."/>
            <person name="Wang M."/>
            <person name="Wolf Y.I."/>
            <person name="Yamagata H."/>
            <person name="Yamada T."/>
            <person name="Ye Y."/>
            <person name="Shaw J.R."/>
            <person name="Andrews J."/>
            <person name="Crease T.J."/>
            <person name="Tang H."/>
            <person name="Lucas S.M."/>
            <person name="Robertson H.M."/>
            <person name="Bork P."/>
            <person name="Koonin E.V."/>
            <person name="Zdobnov E.M."/>
            <person name="Grigoriev I.V."/>
            <person name="Lynch M."/>
            <person name="Boore J.L."/>
        </authorList>
    </citation>
    <scope>NUCLEOTIDE SEQUENCE [LARGE SCALE GENOMIC DNA]</scope>
</reference>
<accession>E9GUB3</accession>
<name>E9GUB3_DAPPU</name>
<dbReference type="KEGG" id="dpx:DAPPUDRAFT_106706"/>